<sequence>MLTHDERSNSKIPRYVDNWFLPSTLSQFVLTTDSPKESMMKGYRKRFMGNADFISKIFVPIHDKENFHWFLLVIDVDTKELVYLDSYQSPTTVDKRKSAIKKLSRFMEEWLMDPSFYDLQTTRGPKISEFKIAAPSGYGSQGQDSNDCAIWVIKWMTQKGTDGYKIKVDEGSRLQTALQLIMHPYNKERKLILNNSLKCKHKAK</sequence>
<keyword evidence="2" id="KW-1185">Reference proteome</keyword>
<gene>
    <name evidence="1" type="ORF">MILVUS5_LOCUS38942</name>
</gene>
<comment type="caution">
    <text evidence="1">The sequence shown here is derived from an EMBL/GenBank/DDBJ whole genome shotgun (WGS) entry which is preliminary data.</text>
</comment>
<proteinExistence type="predicted"/>
<protein>
    <submittedName>
        <fullName evidence="1">Uncharacterized protein</fullName>
    </submittedName>
</protein>
<reference evidence="1" key="1">
    <citation type="submission" date="2023-10" db="EMBL/GenBank/DDBJ databases">
        <authorList>
            <person name="Rodriguez Cubillos JULIANA M."/>
            <person name="De Vega J."/>
        </authorList>
    </citation>
    <scope>NUCLEOTIDE SEQUENCE</scope>
</reference>
<evidence type="ECO:0000313" key="1">
    <source>
        <dbReference type="EMBL" id="CAJ2676116.1"/>
    </source>
</evidence>
<accession>A0ACB0M2Q5</accession>
<name>A0ACB0M2Q5_TRIPR</name>
<dbReference type="Proteomes" id="UP001177021">
    <property type="component" value="Unassembled WGS sequence"/>
</dbReference>
<evidence type="ECO:0000313" key="2">
    <source>
        <dbReference type="Proteomes" id="UP001177021"/>
    </source>
</evidence>
<dbReference type="EMBL" id="CASHSV030000823">
    <property type="protein sequence ID" value="CAJ2676116.1"/>
    <property type="molecule type" value="Genomic_DNA"/>
</dbReference>
<organism evidence="1 2">
    <name type="scientific">Trifolium pratense</name>
    <name type="common">Red clover</name>
    <dbReference type="NCBI Taxonomy" id="57577"/>
    <lineage>
        <taxon>Eukaryota</taxon>
        <taxon>Viridiplantae</taxon>
        <taxon>Streptophyta</taxon>
        <taxon>Embryophyta</taxon>
        <taxon>Tracheophyta</taxon>
        <taxon>Spermatophyta</taxon>
        <taxon>Magnoliopsida</taxon>
        <taxon>eudicotyledons</taxon>
        <taxon>Gunneridae</taxon>
        <taxon>Pentapetalae</taxon>
        <taxon>rosids</taxon>
        <taxon>fabids</taxon>
        <taxon>Fabales</taxon>
        <taxon>Fabaceae</taxon>
        <taxon>Papilionoideae</taxon>
        <taxon>50 kb inversion clade</taxon>
        <taxon>NPAAA clade</taxon>
        <taxon>Hologalegina</taxon>
        <taxon>IRL clade</taxon>
        <taxon>Trifolieae</taxon>
        <taxon>Trifolium</taxon>
    </lineage>
</organism>